<gene>
    <name evidence="2" type="ORF">V6N12_023028</name>
</gene>
<organism evidence="2 3">
    <name type="scientific">Hibiscus sabdariffa</name>
    <name type="common">roselle</name>
    <dbReference type="NCBI Taxonomy" id="183260"/>
    <lineage>
        <taxon>Eukaryota</taxon>
        <taxon>Viridiplantae</taxon>
        <taxon>Streptophyta</taxon>
        <taxon>Embryophyta</taxon>
        <taxon>Tracheophyta</taxon>
        <taxon>Spermatophyta</taxon>
        <taxon>Magnoliopsida</taxon>
        <taxon>eudicotyledons</taxon>
        <taxon>Gunneridae</taxon>
        <taxon>Pentapetalae</taxon>
        <taxon>rosids</taxon>
        <taxon>malvids</taxon>
        <taxon>Malvales</taxon>
        <taxon>Malvaceae</taxon>
        <taxon>Malvoideae</taxon>
        <taxon>Hibiscus</taxon>
    </lineage>
</organism>
<reference evidence="2 3" key="1">
    <citation type="journal article" date="2024" name="G3 (Bethesda)">
        <title>Genome assembly of Hibiscus sabdariffa L. provides insights into metabolisms of medicinal natural products.</title>
        <authorList>
            <person name="Kim T."/>
        </authorList>
    </citation>
    <scope>NUCLEOTIDE SEQUENCE [LARGE SCALE GENOMIC DNA]</scope>
    <source>
        <strain evidence="2">TK-2024</strain>
        <tissue evidence="2">Old leaves</tissue>
    </source>
</reference>
<feature type="chain" id="PRO_5046855055" description="Secreted protein" evidence="1">
    <location>
        <begin position="26"/>
        <end position="88"/>
    </location>
</feature>
<keyword evidence="1" id="KW-0732">Signal</keyword>
<proteinExistence type="predicted"/>
<protein>
    <recommendedName>
        <fullName evidence="4">Secreted protein</fullName>
    </recommendedName>
</protein>
<evidence type="ECO:0000313" key="3">
    <source>
        <dbReference type="Proteomes" id="UP001472677"/>
    </source>
</evidence>
<feature type="signal peptide" evidence="1">
    <location>
        <begin position="1"/>
        <end position="25"/>
    </location>
</feature>
<keyword evidence="3" id="KW-1185">Reference proteome</keyword>
<evidence type="ECO:0000313" key="2">
    <source>
        <dbReference type="EMBL" id="KAK8588601.1"/>
    </source>
</evidence>
<dbReference type="EMBL" id="JBBPBM010000004">
    <property type="protein sequence ID" value="KAK8588601.1"/>
    <property type="molecule type" value="Genomic_DNA"/>
</dbReference>
<name>A0ABR2FXA2_9ROSI</name>
<sequence>MGYHLERSTALYLPILLSSAAAAAAEDDDDAGSIQRNGFTRLILFPRIVWGLAPTYALHRKMKVLKDEKTAEGTCTIVSATDNPQMNS</sequence>
<comment type="caution">
    <text evidence="2">The sequence shown here is derived from an EMBL/GenBank/DDBJ whole genome shotgun (WGS) entry which is preliminary data.</text>
</comment>
<evidence type="ECO:0000256" key="1">
    <source>
        <dbReference type="SAM" id="SignalP"/>
    </source>
</evidence>
<evidence type="ECO:0008006" key="4">
    <source>
        <dbReference type="Google" id="ProtNLM"/>
    </source>
</evidence>
<dbReference type="Proteomes" id="UP001472677">
    <property type="component" value="Unassembled WGS sequence"/>
</dbReference>
<accession>A0ABR2FXA2</accession>